<dbReference type="GO" id="GO:1902636">
    <property type="term" value="C:kinociliary basal body"/>
    <property type="evidence" value="ECO:0007669"/>
    <property type="project" value="TreeGrafter"/>
</dbReference>
<dbReference type="GO" id="GO:0060271">
    <property type="term" value="P:cilium assembly"/>
    <property type="evidence" value="ECO:0007669"/>
    <property type="project" value="InterPro"/>
</dbReference>
<dbReference type="GO" id="GO:0005737">
    <property type="term" value="C:cytoplasm"/>
    <property type="evidence" value="ECO:0007669"/>
    <property type="project" value="TreeGrafter"/>
</dbReference>
<dbReference type="Gene3D" id="3.30.260.10">
    <property type="entry name" value="TCP-1-like chaperonin intermediate domain"/>
    <property type="match status" value="1"/>
</dbReference>
<dbReference type="GO" id="GO:0006457">
    <property type="term" value="P:protein folding"/>
    <property type="evidence" value="ECO:0007669"/>
    <property type="project" value="InterPro"/>
</dbReference>
<dbReference type="InterPro" id="IPR027409">
    <property type="entry name" value="GroEL-like_apical_dom_sf"/>
</dbReference>
<sequence length="563" mass="61505">MSRICKRKPAVCTDEPLSDSNICQKIALLRNILSTSYGPTGRLKQIHNNVGGHVLTTSTSTALLKRVDMSEPLLKLISTSVQHHTACYSDCGLFMGIFMLRLIENTQKYNVRTVAAAKSYKRLVEECNMYLKGDSCGCKVSVDFSSCDSLVALARSMITSKPACMLNSRETQHISSLIAQAFLYSIPCNSPGVACFGRTVTIGIEGQPVSDSSVFPGLLVDVPEMLQLADLKRLGSGPFKVVVFSASLSGDMSEVGDVILEIHRGVDPEFDLLQQLLKLGEQVVKDKVSLFACQKVVHPVLQHYFREHGVVVIERLGLALMEPFIQISGAQAVASPCSPVPAEAYGLVRGLCFQSCGSRELLHLLPPKDAAISTLVLCHRNETMLEELKMTCQRAEHVLRLTLREPYALPGGGCTETLLATHITHMNQSTATITAAALGVSHSEFLMAVKAFCSSLHAVALSLEHDGQDCLIDLTYAHRWVSDIYPRTSARQTCGCGLVEDRSDLEKTPLNSACHTFSPVFLENTDNQPRILDSFSAKLNALNVAVEMANFVLDVKYIIKDIN</sequence>
<comment type="caution">
    <text evidence="1">The sequence shown here is derived from an EMBL/GenBank/DDBJ whole genome shotgun (WGS) entry which is preliminary data.</text>
</comment>
<dbReference type="EMBL" id="JAYKXH010000013">
    <property type="protein sequence ID" value="KAK7148348.1"/>
    <property type="molecule type" value="Genomic_DNA"/>
</dbReference>
<dbReference type="PANTHER" id="PTHR46787">
    <property type="entry name" value="SYNDROMES PUTATIVE CHAPERONIN-RELATED"/>
    <property type="match status" value="1"/>
</dbReference>
<evidence type="ECO:0000313" key="2">
    <source>
        <dbReference type="Proteomes" id="UP001364617"/>
    </source>
</evidence>
<dbReference type="Gene3D" id="3.50.7.10">
    <property type="entry name" value="GroEL"/>
    <property type="match status" value="1"/>
</dbReference>
<proteinExistence type="predicted"/>
<dbReference type="GO" id="GO:0005634">
    <property type="term" value="C:nucleus"/>
    <property type="evidence" value="ECO:0007669"/>
    <property type="project" value="TreeGrafter"/>
</dbReference>
<evidence type="ECO:0000313" key="1">
    <source>
        <dbReference type="EMBL" id="KAK7148348.1"/>
    </source>
</evidence>
<dbReference type="GO" id="GO:0032502">
    <property type="term" value="P:developmental process"/>
    <property type="evidence" value="ECO:0007669"/>
    <property type="project" value="TreeGrafter"/>
</dbReference>
<gene>
    <name evidence="1" type="ORF">R3I93_012613</name>
</gene>
<dbReference type="SUPFAM" id="SSF48592">
    <property type="entry name" value="GroEL equatorial domain-like"/>
    <property type="match status" value="1"/>
</dbReference>
<accession>A0AAN9H3D5</accession>
<name>A0AAN9H3D5_9TELE</name>
<dbReference type="GO" id="GO:0051131">
    <property type="term" value="P:chaperone-mediated protein complex assembly"/>
    <property type="evidence" value="ECO:0007669"/>
    <property type="project" value="TreeGrafter"/>
</dbReference>
<dbReference type="SUPFAM" id="SSF52029">
    <property type="entry name" value="GroEL apical domain-like"/>
    <property type="match status" value="1"/>
</dbReference>
<dbReference type="InterPro" id="IPR028790">
    <property type="entry name" value="MKKS"/>
</dbReference>
<keyword evidence="2" id="KW-1185">Reference proteome</keyword>
<reference evidence="1 2" key="1">
    <citation type="submission" date="2024-02" db="EMBL/GenBank/DDBJ databases">
        <title>Chromosome-level genome assembly of the Eurasian Minnow (Phoxinus phoxinus).</title>
        <authorList>
            <person name="Oriowo T.O."/>
            <person name="Martin S."/>
            <person name="Stange M."/>
            <person name="Chrysostomakis Y."/>
            <person name="Brown T."/>
            <person name="Winkler S."/>
            <person name="Kukowka S."/>
            <person name="Myers E.W."/>
            <person name="Bohne A."/>
        </authorList>
    </citation>
    <scope>NUCLEOTIDE SEQUENCE [LARGE SCALE GENOMIC DNA]</scope>
    <source>
        <strain evidence="1">ZFMK-TIS-60720</strain>
        <tissue evidence="1">Whole Organism</tissue>
    </source>
</reference>
<evidence type="ECO:0008006" key="3">
    <source>
        <dbReference type="Google" id="ProtNLM"/>
    </source>
</evidence>
<dbReference type="AlphaFoldDB" id="A0AAN9H3D5"/>
<dbReference type="GO" id="GO:0051082">
    <property type="term" value="F:unfolded protein binding"/>
    <property type="evidence" value="ECO:0007669"/>
    <property type="project" value="InterPro"/>
</dbReference>
<dbReference type="Proteomes" id="UP001364617">
    <property type="component" value="Unassembled WGS sequence"/>
</dbReference>
<dbReference type="InterPro" id="IPR027413">
    <property type="entry name" value="GROEL-like_equatorial_sf"/>
</dbReference>
<dbReference type="GO" id="GO:0005524">
    <property type="term" value="F:ATP binding"/>
    <property type="evidence" value="ECO:0007669"/>
    <property type="project" value="InterPro"/>
</dbReference>
<protein>
    <recommendedName>
        <fullName evidence="3">McKusick-Kaufman syndrome</fullName>
    </recommendedName>
</protein>
<dbReference type="PANTHER" id="PTHR46787:SF1">
    <property type="entry name" value="MOLECULAR CHAPERONE MKKS"/>
    <property type="match status" value="1"/>
</dbReference>
<dbReference type="InterPro" id="IPR027410">
    <property type="entry name" value="TCP-1-like_intermed_sf"/>
</dbReference>
<dbReference type="Gene3D" id="1.10.560.10">
    <property type="entry name" value="GroEL-like equatorial domain"/>
    <property type="match status" value="1"/>
</dbReference>
<dbReference type="Pfam" id="PF00118">
    <property type="entry name" value="Cpn60_TCP1"/>
    <property type="match status" value="1"/>
</dbReference>
<organism evidence="1 2">
    <name type="scientific">Phoxinus phoxinus</name>
    <name type="common">Eurasian minnow</name>
    <dbReference type="NCBI Taxonomy" id="58324"/>
    <lineage>
        <taxon>Eukaryota</taxon>
        <taxon>Metazoa</taxon>
        <taxon>Chordata</taxon>
        <taxon>Craniata</taxon>
        <taxon>Vertebrata</taxon>
        <taxon>Euteleostomi</taxon>
        <taxon>Actinopterygii</taxon>
        <taxon>Neopterygii</taxon>
        <taxon>Teleostei</taxon>
        <taxon>Ostariophysi</taxon>
        <taxon>Cypriniformes</taxon>
        <taxon>Leuciscidae</taxon>
        <taxon>Phoxininae</taxon>
        <taxon>Phoxinus</taxon>
    </lineage>
</organism>
<dbReference type="InterPro" id="IPR002423">
    <property type="entry name" value="Cpn60/GroEL/TCP-1"/>
</dbReference>